<feature type="region of interest" description="Disordered" evidence="1">
    <location>
        <begin position="473"/>
        <end position="517"/>
    </location>
</feature>
<feature type="compositionally biased region" description="Polar residues" evidence="1">
    <location>
        <begin position="17"/>
        <end position="34"/>
    </location>
</feature>
<evidence type="ECO:0000313" key="2">
    <source>
        <dbReference type="EMBL" id="OLL25902.1"/>
    </source>
</evidence>
<dbReference type="AlphaFoldDB" id="A0A1U7LTN0"/>
<dbReference type="Proteomes" id="UP000186594">
    <property type="component" value="Unassembled WGS sequence"/>
</dbReference>
<proteinExistence type="predicted"/>
<protein>
    <submittedName>
        <fullName evidence="2">Uncharacterized protein</fullName>
    </submittedName>
</protein>
<feature type="compositionally biased region" description="Polar residues" evidence="1">
    <location>
        <begin position="226"/>
        <end position="254"/>
    </location>
</feature>
<evidence type="ECO:0000313" key="3">
    <source>
        <dbReference type="Proteomes" id="UP000186594"/>
    </source>
</evidence>
<comment type="caution">
    <text evidence="2">The sequence shown here is derived from an EMBL/GenBank/DDBJ whole genome shotgun (WGS) entry which is preliminary data.</text>
</comment>
<gene>
    <name evidence="2" type="ORF">NEOLI_002020</name>
</gene>
<sequence>MNRFSDIPSRPKAALLDQSTMQKCSTPTKDTTSASHHRRRQLSLDSAPHRYTDSTDRAYSLHLTSPFFSYHSHKMPFHDPKSHLAHKYCQTENPVNFSKPVGKIAYSPTMVSAKDRSDSDTDSTVRDKDIGDHGSSRCHANRLRNSTRGNYVIADTETGQVVPPTRASSVPDNSRTQSRGRSSESSGYGVDQQRSPTWRAKPEQPPYASNVRGSSAGTRKLAESGLRSSGTSGYRTNTSSGIQQCNSDQQSSFQLPPFSKGTCDFKPPFDDSLLSTGNREPSRARTSNISNNINESSFQSNYPYWREIVYDTSDPNNVNVYRRHSSLAMPNKQKAKAKPSRSSKAATITLQSRSAAPKPDDILVLEKGIYPPGEAPKYGTVIGHTGKSIRLPIVEVTPLPSPFANASKQLGKLPWRKTEDLTPALGGTIVTGVKTILNANGIHILGNPFSKSQISKSTLNHDLNEPRKFRHQHKMSSCRHDSSIETDIPPTSTQLDTPKVHRPSVMTPPPSASRDGYADFRLPMTKARRSAISSGMITPPTSPINATSNKYDVDRKVFSAYKTSSGRIHFDDQDAENRAGSWLQRLDHAVEGGF</sequence>
<name>A0A1U7LTN0_NEOID</name>
<reference evidence="2 3" key="1">
    <citation type="submission" date="2016-04" db="EMBL/GenBank/DDBJ databases">
        <title>Evolutionary innovation and constraint leading to complex multicellularity in the Ascomycota.</title>
        <authorList>
            <person name="Cisse O."/>
            <person name="Nguyen A."/>
            <person name="Hewitt D.A."/>
            <person name="Jedd G."/>
            <person name="Stajich J.E."/>
        </authorList>
    </citation>
    <scope>NUCLEOTIDE SEQUENCE [LARGE SCALE GENOMIC DNA]</scope>
    <source>
        <strain evidence="2 3">DAH-3</strain>
    </source>
</reference>
<accession>A0A1U7LTN0</accession>
<organism evidence="2 3">
    <name type="scientific">Neolecta irregularis (strain DAH-3)</name>
    <dbReference type="NCBI Taxonomy" id="1198029"/>
    <lineage>
        <taxon>Eukaryota</taxon>
        <taxon>Fungi</taxon>
        <taxon>Dikarya</taxon>
        <taxon>Ascomycota</taxon>
        <taxon>Taphrinomycotina</taxon>
        <taxon>Neolectales</taxon>
        <taxon>Neolectaceae</taxon>
        <taxon>Neolecta</taxon>
    </lineage>
</organism>
<feature type="region of interest" description="Disordered" evidence="1">
    <location>
        <begin position="327"/>
        <end position="354"/>
    </location>
</feature>
<feature type="compositionally biased region" description="Low complexity" evidence="1">
    <location>
        <begin position="174"/>
        <end position="189"/>
    </location>
</feature>
<evidence type="ECO:0000256" key="1">
    <source>
        <dbReference type="SAM" id="MobiDB-lite"/>
    </source>
</evidence>
<feature type="compositionally biased region" description="Basic and acidic residues" evidence="1">
    <location>
        <begin position="113"/>
        <end position="135"/>
    </location>
</feature>
<dbReference type="EMBL" id="LXFE01000287">
    <property type="protein sequence ID" value="OLL25902.1"/>
    <property type="molecule type" value="Genomic_DNA"/>
</dbReference>
<feature type="region of interest" description="Disordered" evidence="1">
    <location>
        <begin position="1"/>
        <end position="51"/>
    </location>
</feature>
<keyword evidence="3" id="KW-1185">Reference proteome</keyword>
<feature type="region of interest" description="Disordered" evidence="1">
    <location>
        <begin position="108"/>
        <end position="293"/>
    </location>
</feature>